<proteinExistence type="inferred from homology"/>
<comment type="caution">
    <text evidence="8">The sequence shown here is derived from an EMBL/GenBank/DDBJ whole genome shotgun (WGS) entry which is preliminary data.</text>
</comment>
<reference evidence="8" key="1">
    <citation type="submission" date="2023-03" db="EMBL/GenBank/DDBJ databases">
        <title>Massive genome expansion in bonnet fungi (Mycena s.s.) driven by repeated elements and novel gene families across ecological guilds.</title>
        <authorList>
            <consortium name="Lawrence Berkeley National Laboratory"/>
            <person name="Harder C.B."/>
            <person name="Miyauchi S."/>
            <person name="Viragh M."/>
            <person name="Kuo A."/>
            <person name="Thoen E."/>
            <person name="Andreopoulos B."/>
            <person name="Lu D."/>
            <person name="Skrede I."/>
            <person name="Drula E."/>
            <person name="Henrissat B."/>
            <person name="Morin E."/>
            <person name="Kohler A."/>
            <person name="Barry K."/>
            <person name="LaButti K."/>
            <person name="Morin E."/>
            <person name="Salamov A."/>
            <person name="Lipzen A."/>
            <person name="Mereny Z."/>
            <person name="Hegedus B."/>
            <person name="Baldrian P."/>
            <person name="Stursova M."/>
            <person name="Weitz H."/>
            <person name="Taylor A."/>
            <person name="Grigoriev I.V."/>
            <person name="Nagy L.G."/>
            <person name="Martin F."/>
            <person name="Kauserud H."/>
        </authorList>
    </citation>
    <scope>NUCLEOTIDE SEQUENCE</scope>
    <source>
        <strain evidence="8">9284</strain>
    </source>
</reference>
<keyword evidence="4" id="KW-0326">Glycosidase</keyword>
<dbReference type="EC" id="3.2.1.58" evidence="7"/>
<dbReference type="SUPFAM" id="SSF51445">
    <property type="entry name" value="(Trans)glycosidases"/>
    <property type="match status" value="1"/>
</dbReference>
<dbReference type="PANTHER" id="PTHR31297:SF34">
    <property type="entry name" value="GLUCAN 1,3-BETA-GLUCOSIDASE 2"/>
    <property type="match status" value="1"/>
</dbReference>
<name>A0AAD7BLI7_9AGAR</name>
<keyword evidence="5" id="KW-0961">Cell wall biogenesis/degradation</keyword>
<evidence type="ECO:0000256" key="4">
    <source>
        <dbReference type="ARBA" id="ARBA00023295"/>
    </source>
</evidence>
<dbReference type="GO" id="GO:0009986">
    <property type="term" value="C:cell surface"/>
    <property type="evidence" value="ECO:0007669"/>
    <property type="project" value="TreeGrafter"/>
</dbReference>
<dbReference type="AlphaFoldDB" id="A0AAD7BLI7"/>
<dbReference type="PANTHER" id="PTHR31297">
    <property type="entry name" value="GLUCAN ENDO-1,6-BETA-GLUCOSIDASE B"/>
    <property type="match status" value="1"/>
</dbReference>
<dbReference type="GO" id="GO:0009251">
    <property type="term" value="P:glucan catabolic process"/>
    <property type="evidence" value="ECO:0007669"/>
    <property type="project" value="TreeGrafter"/>
</dbReference>
<dbReference type="Proteomes" id="UP001221142">
    <property type="component" value="Unassembled WGS sequence"/>
</dbReference>
<evidence type="ECO:0000256" key="3">
    <source>
        <dbReference type="ARBA" id="ARBA00023180"/>
    </source>
</evidence>
<dbReference type="InterPro" id="IPR017853">
    <property type="entry name" value="GH"/>
</dbReference>
<evidence type="ECO:0000256" key="6">
    <source>
        <dbReference type="ARBA" id="ARBA00036824"/>
    </source>
</evidence>
<gene>
    <name evidence="8" type="ORF">FB45DRAFT_1086533</name>
</gene>
<evidence type="ECO:0000256" key="2">
    <source>
        <dbReference type="ARBA" id="ARBA00022801"/>
    </source>
</evidence>
<dbReference type="GO" id="GO:0071555">
    <property type="term" value="P:cell wall organization"/>
    <property type="evidence" value="ECO:0007669"/>
    <property type="project" value="UniProtKB-KW"/>
</dbReference>
<comment type="similarity">
    <text evidence="1">Belongs to the glycosyl hydrolase 5 (cellulase A) family.</text>
</comment>
<evidence type="ECO:0000313" key="8">
    <source>
        <dbReference type="EMBL" id="KAJ7624672.1"/>
    </source>
</evidence>
<keyword evidence="3" id="KW-0325">Glycoprotein</keyword>
<evidence type="ECO:0000256" key="1">
    <source>
        <dbReference type="ARBA" id="ARBA00005641"/>
    </source>
</evidence>
<accession>A0AAD7BLI7</accession>
<dbReference type="GO" id="GO:0004338">
    <property type="term" value="F:glucan exo-1,3-beta-glucosidase activity"/>
    <property type="evidence" value="ECO:0007669"/>
    <property type="project" value="UniProtKB-EC"/>
</dbReference>
<organism evidence="8 9">
    <name type="scientific">Roridomyces roridus</name>
    <dbReference type="NCBI Taxonomy" id="1738132"/>
    <lineage>
        <taxon>Eukaryota</taxon>
        <taxon>Fungi</taxon>
        <taxon>Dikarya</taxon>
        <taxon>Basidiomycota</taxon>
        <taxon>Agaricomycotina</taxon>
        <taxon>Agaricomycetes</taxon>
        <taxon>Agaricomycetidae</taxon>
        <taxon>Agaricales</taxon>
        <taxon>Marasmiineae</taxon>
        <taxon>Mycenaceae</taxon>
        <taxon>Roridomyces</taxon>
    </lineage>
</organism>
<keyword evidence="2 8" id="KW-0378">Hydrolase</keyword>
<evidence type="ECO:0000313" key="9">
    <source>
        <dbReference type="Proteomes" id="UP001221142"/>
    </source>
</evidence>
<evidence type="ECO:0000256" key="5">
    <source>
        <dbReference type="ARBA" id="ARBA00023316"/>
    </source>
</evidence>
<dbReference type="Gene3D" id="3.20.20.80">
    <property type="entry name" value="Glycosidases"/>
    <property type="match status" value="1"/>
</dbReference>
<dbReference type="EMBL" id="JARKIF010000013">
    <property type="protein sequence ID" value="KAJ7624672.1"/>
    <property type="molecule type" value="Genomic_DNA"/>
</dbReference>
<sequence>MGVANAQRALDYIRTITEFISQPEWKNLIPVFGIVNEALLHTIGRPQLTSFYLEAHDMIRGITGYGEGNGPYISIHDGFDGVPNWAGFLQGSDRIILDTHPYFAFDGSPNDAPIATGTDPSNAGGIWPKQACNAWGPSINTSRTAFGVTIAGEFSNGYNDCGLFLNGISATARYGGDCSVWQDSTNWNVTVKAGLMQFALASMDAMQDWFFWTWKIGNATSGIVEAPLWSYQLGLEGGWMPTDPRTAAGTCAQLGVDSAPFDGVFSAWQTGGDYFTRVNLELWAISACHDIECGCCGTCVLADVYRYGWVGDVDVYDSAGECVTPTPTPTVSVGNGWVDPSDTASFVTAVAGCTYPDAWSALSMPPPTAACTGS</sequence>
<dbReference type="GO" id="GO:0005576">
    <property type="term" value="C:extracellular region"/>
    <property type="evidence" value="ECO:0007669"/>
    <property type="project" value="TreeGrafter"/>
</dbReference>
<comment type="catalytic activity">
    <reaction evidence="6">
        <text>Successive hydrolysis of beta-D-glucose units from the non-reducing ends of (1-&gt;3)-beta-D-glucans, releasing alpha-glucose.</text>
        <dbReference type="EC" id="3.2.1.58"/>
    </reaction>
</comment>
<evidence type="ECO:0000256" key="7">
    <source>
        <dbReference type="ARBA" id="ARBA00038929"/>
    </source>
</evidence>
<protein>
    <recommendedName>
        <fullName evidence="7">glucan 1,3-beta-glucosidase</fullName>
        <ecNumber evidence="7">3.2.1.58</ecNumber>
    </recommendedName>
</protein>
<keyword evidence="9" id="KW-1185">Reference proteome</keyword>
<dbReference type="InterPro" id="IPR050386">
    <property type="entry name" value="Glycosyl_hydrolase_5"/>
</dbReference>